<gene>
    <name evidence="3" type="ORF">MGAD_57550</name>
</gene>
<dbReference type="SUPFAM" id="SSF53448">
    <property type="entry name" value="Nucleotide-diphospho-sugar transferases"/>
    <property type="match status" value="1"/>
</dbReference>
<reference evidence="3 4" key="1">
    <citation type="journal article" date="2019" name="Emerg. Microbes Infect.">
        <title>Comprehensive subspecies identification of 175 nontuberculous mycobacteria species based on 7547 genomic profiles.</title>
        <authorList>
            <person name="Matsumoto Y."/>
            <person name="Kinjo T."/>
            <person name="Motooka D."/>
            <person name="Nabeya D."/>
            <person name="Jung N."/>
            <person name="Uechi K."/>
            <person name="Horii T."/>
            <person name="Iida T."/>
            <person name="Fujita J."/>
            <person name="Nakamura S."/>
        </authorList>
    </citation>
    <scope>NUCLEOTIDE SEQUENCE [LARGE SCALE GENOMIC DNA]</scope>
    <source>
        <strain evidence="3 4">JCM 12688</strain>
    </source>
</reference>
<evidence type="ECO:0000313" key="4">
    <source>
        <dbReference type="Proteomes" id="UP000466187"/>
    </source>
</evidence>
<keyword evidence="1" id="KW-0808">Transferase</keyword>
<sequence length="231" mass="23608">MELSVVVPLPDSVASNPAAAFLPLATQPPLARIVRSMLGAVAEPDRVIVAAAVSLAADVRTALASEDLADVCVEPVGGLAQRADCLGAALEYLRRASFSTSHVLVHDIASPLAPANLVARVVEGMRAGGAVVMPALAVTDSVKAVDGSGSITATVDRSVLRAVQYPRGFTVDALAGLLERGASEDFDEIAAANDAAVPVTFVEGDPDAFRAELPEDAEFVEAILASRPSGA</sequence>
<accession>A0A7I7WWD0</accession>
<dbReference type="AlphaFoldDB" id="A0A7I7WWD0"/>
<evidence type="ECO:0000313" key="3">
    <source>
        <dbReference type="EMBL" id="BBZ21420.1"/>
    </source>
</evidence>
<dbReference type="EMBL" id="AP022608">
    <property type="protein sequence ID" value="BBZ21420.1"/>
    <property type="molecule type" value="Genomic_DNA"/>
</dbReference>
<organism evidence="3 4">
    <name type="scientific">Mycolicibacterium gadium</name>
    <name type="common">Mycobacterium gadium</name>
    <dbReference type="NCBI Taxonomy" id="1794"/>
    <lineage>
        <taxon>Bacteria</taxon>
        <taxon>Bacillati</taxon>
        <taxon>Actinomycetota</taxon>
        <taxon>Actinomycetes</taxon>
        <taxon>Mycobacteriales</taxon>
        <taxon>Mycobacteriaceae</taxon>
        <taxon>Mycolicibacterium</taxon>
    </lineage>
</organism>
<dbReference type="InterPro" id="IPR050088">
    <property type="entry name" value="IspD/TarI_cytidylyltransf_bact"/>
</dbReference>
<dbReference type="Pfam" id="PF01128">
    <property type="entry name" value="IspD"/>
    <property type="match status" value="1"/>
</dbReference>
<keyword evidence="2" id="KW-0548">Nucleotidyltransferase</keyword>
<protein>
    <recommendedName>
        <fullName evidence="5">2-C-methyl-D-erythritol 4-phosphate cytidylyltransferase</fullName>
    </recommendedName>
</protein>
<name>A0A7I7WWD0_MYCGU</name>
<evidence type="ECO:0000256" key="1">
    <source>
        <dbReference type="ARBA" id="ARBA00022679"/>
    </source>
</evidence>
<dbReference type="Proteomes" id="UP000466187">
    <property type="component" value="Chromosome"/>
</dbReference>
<dbReference type="InterPro" id="IPR029044">
    <property type="entry name" value="Nucleotide-diphossugar_trans"/>
</dbReference>
<dbReference type="RefSeq" id="WP_163690156.1">
    <property type="nucleotide sequence ID" value="NZ_AP022608.1"/>
</dbReference>
<dbReference type="InterPro" id="IPR034683">
    <property type="entry name" value="IspD/TarI"/>
</dbReference>
<dbReference type="GO" id="GO:0050518">
    <property type="term" value="F:2-C-methyl-D-erythritol 4-phosphate cytidylyltransferase activity"/>
    <property type="evidence" value="ECO:0007669"/>
    <property type="project" value="TreeGrafter"/>
</dbReference>
<dbReference type="PANTHER" id="PTHR32125:SF4">
    <property type="entry name" value="2-C-METHYL-D-ERYTHRITOL 4-PHOSPHATE CYTIDYLYLTRANSFERASE, CHLOROPLASTIC"/>
    <property type="match status" value="1"/>
</dbReference>
<dbReference type="KEGG" id="mgad:MGAD_57550"/>
<proteinExistence type="predicted"/>
<dbReference type="PANTHER" id="PTHR32125">
    <property type="entry name" value="2-C-METHYL-D-ERYTHRITOL 4-PHOSPHATE CYTIDYLYLTRANSFERASE, CHLOROPLASTIC"/>
    <property type="match status" value="1"/>
</dbReference>
<evidence type="ECO:0000256" key="2">
    <source>
        <dbReference type="ARBA" id="ARBA00022695"/>
    </source>
</evidence>
<dbReference type="Gene3D" id="3.90.550.10">
    <property type="entry name" value="Spore Coat Polysaccharide Biosynthesis Protein SpsA, Chain A"/>
    <property type="match status" value="1"/>
</dbReference>
<evidence type="ECO:0008006" key="5">
    <source>
        <dbReference type="Google" id="ProtNLM"/>
    </source>
</evidence>